<gene>
    <name evidence="1" type="ORF">PVK06_019080</name>
</gene>
<evidence type="ECO:0000313" key="2">
    <source>
        <dbReference type="Proteomes" id="UP001358586"/>
    </source>
</evidence>
<organism evidence="1 2">
    <name type="scientific">Gossypium arboreum</name>
    <name type="common">Tree cotton</name>
    <name type="synonym">Gossypium nanking</name>
    <dbReference type="NCBI Taxonomy" id="29729"/>
    <lineage>
        <taxon>Eukaryota</taxon>
        <taxon>Viridiplantae</taxon>
        <taxon>Streptophyta</taxon>
        <taxon>Embryophyta</taxon>
        <taxon>Tracheophyta</taxon>
        <taxon>Spermatophyta</taxon>
        <taxon>Magnoliopsida</taxon>
        <taxon>eudicotyledons</taxon>
        <taxon>Gunneridae</taxon>
        <taxon>Pentapetalae</taxon>
        <taxon>rosids</taxon>
        <taxon>malvids</taxon>
        <taxon>Malvales</taxon>
        <taxon>Malvaceae</taxon>
        <taxon>Malvoideae</taxon>
        <taxon>Gossypium</taxon>
    </lineage>
</organism>
<sequence>MFCFLCERLRHEERFCPLCLTLGSPEAEFWWDISLRAPPKRATSVTSRWLREELREVGTIGMYMDKCSDRRHVEDSFVDQSNKMRDKGLNDDLNRRFKK</sequence>
<keyword evidence="2" id="KW-1185">Reference proteome</keyword>
<reference evidence="1 2" key="1">
    <citation type="submission" date="2023-03" db="EMBL/GenBank/DDBJ databases">
        <title>WGS of Gossypium arboreum.</title>
        <authorList>
            <person name="Yu D."/>
        </authorList>
    </citation>
    <scope>NUCLEOTIDE SEQUENCE [LARGE SCALE GENOMIC DNA]</scope>
    <source>
        <tissue evidence="1">Leaf</tissue>
    </source>
</reference>
<accession>A0ABR0PIZ4</accession>
<evidence type="ECO:0008006" key="3">
    <source>
        <dbReference type="Google" id="ProtNLM"/>
    </source>
</evidence>
<protein>
    <recommendedName>
        <fullName evidence="3">Zinc ribbon domain-containing protein</fullName>
    </recommendedName>
</protein>
<dbReference type="Proteomes" id="UP001358586">
    <property type="component" value="Chromosome 6"/>
</dbReference>
<proteinExistence type="predicted"/>
<name>A0ABR0PIZ4_GOSAR</name>
<comment type="caution">
    <text evidence="1">The sequence shown here is derived from an EMBL/GenBank/DDBJ whole genome shotgun (WGS) entry which is preliminary data.</text>
</comment>
<evidence type="ECO:0000313" key="1">
    <source>
        <dbReference type="EMBL" id="KAK5824309.1"/>
    </source>
</evidence>
<dbReference type="EMBL" id="JARKNE010000006">
    <property type="protein sequence ID" value="KAK5824309.1"/>
    <property type="molecule type" value="Genomic_DNA"/>
</dbReference>